<dbReference type="PROSITE" id="PS00107">
    <property type="entry name" value="PROTEIN_KINASE_ATP"/>
    <property type="match status" value="1"/>
</dbReference>
<dbReference type="Gene3D" id="3.30.200.20">
    <property type="entry name" value="Phosphorylase Kinase, domain 1"/>
    <property type="match status" value="1"/>
</dbReference>
<keyword evidence="5" id="KW-1133">Transmembrane helix</keyword>
<evidence type="ECO:0000313" key="7">
    <source>
        <dbReference type="Ensembl" id="ENSLCAP00010017364.1"/>
    </source>
</evidence>
<dbReference type="PANTHER" id="PTHR24347">
    <property type="entry name" value="SERINE/THREONINE-PROTEIN KINASE"/>
    <property type="match status" value="1"/>
</dbReference>
<keyword evidence="5" id="KW-0472">Membrane</keyword>
<dbReference type="InterPro" id="IPR008271">
    <property type="entry name" value="Ser/Thr_kinase_AS"/>
</dbReference>
<dbReference type="AlphaFoldDB" id="A0A4W6CXF4"/>
<evidence type="ECO:0000256" key="5">
    <source>
        <dbReference type="SAM" id="Phobius"/>
    </source>
</evidence>
<dbReference type="InterPro" id="IPR011009">
    <property type="entry name" value="Kinase-like_dom_sf"/>
</dbReference>
<dbReference type="GO" id="GO:0004674">
    <property type="term" value="F:protein serine/threonine kinase activity"/>
    <property type="evidence" value="ECO:0007669"/>
    <property type="project" value="UniProtKB-KW"/>
</dbReference>
<evidence type="ECO:0000313" key="8">
    <source>
        <dbReference type="Proteomes" id="UP000314980"/>
    </source>
</evidence>
<dbReference type="PROSITE" id="PS50011">
    <property type="entry name" value="PROTEIN_KINASE_DOM"/>
    <property type="match status" value="1"/>
</dbReference>
<reference evidence="7" key="2">
    <citation type="submission" date="2025-08" db="UniProtKB">
        <authorList>
            <consortium name="Ensembl"/>
        </authorList>
    </citation>
    <scope>IDENTIFICATION</scope>
</reference>
<comment type="similarity">
    <text evidence="4">Belongs to the protein kinase superfamily.</text>
</comment>
<organism evidence="7 8">
    <name type="scientific">Lates calcarifer</name>
    <name type="common">Barramundi</name>
    <name type="synonym">Holocentrus calcarifer</name>
    <dbReference type="NCBI Taxonomy" id="8187"/>
    <lineage>
        <taxon>Eukaryota</taxon>
        <taxon>Metazoa</taxon>
        <taxon>Chordata</taxon>
        <taxon>Craniata</taxon>
        <taxon>Vertebrata</taxon>
        <taxon>Euteleostomi</taxon>
        <taxon>Actinopterygii</taxon>
        <taxon>Neopterygii</taxon>
        <taxon>Teleostei</taxon>
        <taxon>Neoteleostei</taxon>
        <taxon>Acanthomorphata</taxon>
        <taxon>Carangaria</taxon>
        <taxon>Carangaria incertae sedis</taxon>
        <taxon>Centropomidae</taxon>
        <taxon>Lates</taxon>
    </lineage>
</organism>
<reference evidence="8" key="1">
    <citation type="submission" date="2015-09" db="EMBL/GenBank/DDBJ databases">
        <authorList>
            <person name="Sai Rama Sridatta P."/>
        </authorList>
    </citation>
    <scope>NUCLEOTIDE SEQUENCE [LARGE SCALE GENOMIC DNA]</scope>
</reference>
<dbReference type="PROSITE" id="PS00108">
    <property type="entry name" value="PROTEIN_KINASE_ST"/>
    <property type="match status" value="1"/>
</dbReference>
<name>A0A4W6CXF4_LATCA</name>
<evidence type="ECO:0000256" key="4">
    <source>
        <dbReference type="RuleBase" id="RU000304"/>
    </source>
</evidence>
<feature type="transmembrane region" description="Helical" evidence="5">
    <location>
        <begin position="193"/>
        <end position="213"/>
    </location>
</feature>
<reference evidence="7" key="3">
    <citation type="submission" date="2025-09" db="UniProtKB">
        <authorList>
            <consortium name="Ensembl"/>
        </authorList>
    </citation>
    <scope>IDENTIFICATION</scope>
</reference>
<feature type="binding site" evidence="3">
    <location>
        <position position="56"/>
    </location>
    <ligand>
        <name>ATP</name>
        <dbReference type="ChEBI" id="CHEBI:30616"/>
    </ligand>
</feature>
<dbReference type="InterPro" id="IPR000719">
    <property type="entry name" value="Prot_kinase_dom"/>
</dbReference>
<keyword evidence="4" id="KW-0418">Kinase</keyword>
<dbReference type="Proteomes" id="UP000314980">
    <property type="component" value="Unassembled WGS sequence"/>
</dbReference>
<sequence length="260" mass="29590">MRCGPGRKDLVQHQTKPQRLTADTRCYEIGRVVGDGNFAVVRECRRRDSRQSLAMKIVERSKLIGREHMMQNELSLLGSLCHPRIVRLFAHHHTRTHSYLVMELVSGGDLFEAISERGKFTEAEAGLMVSDMSEALNYIHCKSIVHRDLKPENLLVGIRLGDFGLAMVVTEPVFTICGTPTYVAPEILCETGYGVAVDVWALGVILYILLCGFPPFRSRERDQEELFQLIKQGHLHFLSPYWDPISEGKKHRNVIYRMLA</sequence>
<evidence type="ECO:0000256" key="1">
    <source>
        <dbReference type="ARBA" id="ARBA00022741"/>
    </source>
</evidence>
<keyword evidence="4" id="KW-0723">Serine/threonine-protein kinase</keyword>
<accession>A0A4W6CXF4</accession>
<evidence type="ECO:0000256" key="3">
    <source>
        <dbReference type="PROSITE-ProRule" id="PRU10141"/>
    </source>
</evidence>
<dbReference type="Pfam" id="PF00069">
    <property type="entry name" value="Pkinase"/>
    <property type="match status" value="1"/>
</dbReference>
<keyword evidence="4" id="KW-0808">Transferase</keyword>
<protein>
    <submittedName>
        <fullName evidence="7">Doublecortin-like kinase 3</fullName>
    </submittedName>
</protein>
<dbReference type="InterPro" id="IPR017441">
    <property type="entry name" value="Protein_kinase_ATP_BS"/>
</dbReference>
<keyword evidence="8" id="KW-1185">Reference proteome</keyword>
<dbReference type="SMART" id="SM00220">
    <property type="entry name" value="S_TKc"/>
    <property type="match status" value="1"/>
</dbReference>
<evidence type="ECO:0000256" key="2">
    <source>
        <dbReference type="ARBA" id="ARBA00022840"/>
    </source>
</evidence>
<keyword evidence="5" id="KW-0812">Transmembrane</keyword>
<dbReference type="SUPFAM" id="SSF56112">
    <property type="entry name" value="Protein kinase-like (PK-like)"/>
    <property type="match status" value="1"/>
</dbReference>
<proteinExistence type="inferred from homology"/>
<evidence type="ECO:0000259" key="6">
    <source>
        <dbReference type="PROSITE" id="PS50011"/>
    </source>
</evidence>
<dbReference type="GO" id="GO:0005524">
    <property type="term" value="F:ATP binding"/>
    <property type="evidence" value="ECO:0007669"/>
    <property type="project" value="UniProtKB-UniRule"/>
</dbReference>
<dbReference type="GeneTree" id="ENSGT00940000159476"/>
<feature type="domain" description="Protein kinase" evidence="6">
    <location>
        <begin position="27"/>
        <end position="260"/>
    </location>
</feature>
<dbReference type="Gene3D" id="1.10.510.10">
    <property type="entry name" value="Transferase(Phosphotransferase) domain 1"/>
    <property type="match status" value="1"/>
</dbReference>
<keyword evidence="1 3" id="KW-0547">Nucleotide-binding</keyword>
<keyword evidence="2 3" id="KW-0067">ATP-binding</keyword>
<dbReference type="Ensembl" id="ENSLCAT00010017733.1">
    <property type="protein sequence ID" value="ENSLCAP00010017364.1"/>
    <property type="gene ID" value="ENSLCAG00010008219.1"/>
</dbReference>